<feature type="transmembrane region" description="Helical" evidence="1">
    <location>
        <begin position="735"/>
        <end position="757"/>
    </location>
</feature>
<name>A0AAW8CHI9_9PAST</name>
<dbReference type="PANTHER" id="PTHR33406">
    <property type="entry name" value="MEMBRANE PROTEIN MJ1562-RELATED"/>
    <property type="match status" value="1"/>
</dbReference>
<proteinExistence type="predicted"/>
<dbReference type="EMBL" id="JASAXT010000003">
    <property type="protein sequence ID" value="MDP8147931.1"/>
    <property type="molecule type" value="Genomic_DNA"/>
</dbReference>
<feature type="transmembrane region" description="Helical" evidence="1">
    <location>
        <begin position="629"/>
        <end position="648"/>
    </location>
</feature>
<keyword evidence="3" id="KW-1185">Reference proteome</keyword>
<sequence>MKNHTAYRYLYSLFIIVVLIFFAFSVKNGHWLETDLKALLPTNQNWTTEQKQADALQEKQLNQQIIALVGGDDHNVFKTAEQIAQLWQQSQLFSDVNLKTTPDLAKLRKEVNYLKLATLPKHIQQQLQQNPQAYFNQYAQQIVDPFSQNNILSLEQDWLGLGRFVLPQSQISSAVQYNSENGMLYAKQSHKTWVLLHATLTQHSFINPNKTLLTLIKQSEQLAQTQKAQLISTGSALFAANAKQQAETEMTLMSSLGISLTLLLLLVVFRSFRSLWLFLPIGIGLLLGIATTVLWFGQIHILTIVIGTSLIGVLIDFPLHWLASSRFHKNWNAQQEMNKLRFPFFISLIITLIGYLLLAFTSLPVLQQTALFSAMALVSAILGTVLFLPTFFTNYQAHKRSFLLQNLPISIPTKIEKMGLIFAIIFVAVGIYKSKWQDDIRQWVALPPAMLQQAQQIATITGFNFGSQYLLIIADNDDDLLRKDQKLTEQLNQLVKEQSITDFQSLTQWVTTAHTQRKIVELFTQMKPQDYAIFEQIGIPLENIQKAIATLKQTPEVSLYQALNTDLGKARRTLYLGKLDTQKVASIIKISNLQNIQKILPLTNDKDIFWQDKRTSLNMAFEQTRDQAAWLKLCSFILAFLLLYRFFGIKNTTKILVIPLSAIIITIGIFGWLAMPISLFTMFGLLLVSAIGIDYTSYMLTVKESFKQKAFAISLAGTTTLISFILLGLSSTPAVASFGMSVSIGIAMSILITLRILK</sequence>
<feature type="transmembrane region" description="Helical" evidence="1">
    <location>
        <begin position="710"/>
        <end position="729"/>
    </location>
</feature>
<dbReference type="Proteomes" id="UP001226020">
    <property type="component" value="Unassembled WGS sequence"/>
</dbReference>
<feature type="transmembrane region" description="Helical" evidence="1">
    <location>
        <begin position="250"/>
        <end position="269"/>
    </location>
</feature>
<dbReference type="GO" id="GO:0005886">
    <property type="term" value="C:plasma membrane"/>
    <property type="evidence" value="ECO:0007669"/>
    <property type="project" value="TreeGrafter"/>
</dbReference>
<dbReference type="AlphaFoldDB" id="A0AAW8CHI9"/>
<feature type="transmembrane region" description="Helical" evidence="1">
    <location>
        <begin position="276"/>
        <end position="295"/>
    </location>
</feature>
<dbReference type="Gene3D" id="1.20.1640.10">
    <property type="entry name" value="Multidrug efflux transporter AcrB transmembrane domain"/>
    <property type="match status" value="2"/>
</dbReference>
<feature type="transmembrane region" description="Helical" evidence="1">
    <location>
        <begin position="7"/>
        <end position="26"/>
    </location>
</feature>
<accession>A0AAW8CHI9</accession>
<organism evidence="2 3">
    <name type="scientific">Phocoenobacter atlanticus subsp. atlanticus</name>
    <dbReference type="NCBI Taxonomy" id="3061285"/>
    <lineage>
        <taxon>Bacteria</taxon>
        <taxon>Pseudomonadati</taxon>
        <taxon>Pseudomonadota</taxon>
        <taxon>Gammaproteobacteria</taxon>
        <taxon>Pasteurellales</taxon>
        <taxon>Pasteurellaceae</taxon>
        <taxon>Phocoenobacter</taxon>
        <taxon>Phocoenobacter atlanticus</taxon>
    </lineage>
</organism>
<comment type="caution">
    <text evidence="2">The sequence shown here is derived from an EMBL/GenBank/DDBJ whole genome shotgun (WGS) entry which is preliminary data.</text>
</comment>
<dbReference type="InterPro" id="IPR050545">
    <property type="entry name" value="Mycobact_MmpL"/>
</dbReference>
<protein>
    <recommendedName>
        <fullName evidence="4">Membrane transport protein MMPL domain-containing protein</fullName>
    </recommendedName>
</protein>
<keyword evidence="1" id="KW-1133">Transmembrane helix</keyword>
<dbReference type="PANTHER" id="PTHR33406:SF13">
    <property type="entry name" value="MEMBRANE PROTEIN YDFJ"/>
    <property type="match status" value="1"/>
</dbReference>
<gene>
    <name evidence="2" type="ORF">QJU57_02410</name>
</gene>
<feature type="transmembrane region" description="Helical" evidence="1">
    <location>
        <begin position="301"/>
        <end position="323"/>
    </location>
</feature>
<reference evidence="2 3" key="1">
    <citation type="journal article" date="2023" name="Front. Microbiol.">
        <title>Phylogeography and host specificity of Pasteurellaceae pathogenic to sea-farmed fish in the north-east Atlantic.</title>
        <authorList>
            <person name="Gulla S."/>
            <person name="Colquhoun D.J."/>
            <person name="Olsen A.B."/>
            <person name="Spilsberg B."/>
            <person name="Lagesen K."/>
            <person name="Aakesson C.P."/>
            <person name="Strom S."/>
            <person name="Manji F."/>
            <person name="Birkbeck T.H."/>
            <person name="Nilsen H.K."/>
        </authorList>
    </citation>
    <scope>NUCLEOTIDE SEQUENCE [LARGE SCALE GENOMIC DNA]</scope>
    <source>
        <strain evidence="2 3">NVIB3131</strain>
    </source>
</reference>
<feature type="transmembrane region" description="Helical" evidence="1">
    <location>
        <begin position="344"/>
        <end position="366"/>
    </location>
</feature>
<keyword evidence="1" id="KW-0472">Membrane</keyword>
<feature type="transmembrane region" description="Helical" evidence="1">
    <location>
        <begin position="415"/>
        <end position="432"/>
    </location>
</feature>
<dbReference type="RefSeq" id="WP_306351018.1">
    <property type="nucleotide sequence ID" value="NZ_JASAWV010000003.1"/>
</dbReference>
<feature type="transmembrane region" description="Helical" evidence="1">
    <location>
        <begin position="655"/>
        <end position="673"/>
    </location>
</feature>
<keyword evidence="1" id="KW-0812">Transmembrane</keyword>
<evidence type="ECO:0000313" key="2">
    <source>
        <dbReference type="EMBL" id="MDP8147931.1"/>
    </source>
</evidence>
<evidence type="ECO:0000313" key="3">
    <source>
        <dbReference type="Proteomes" id="UP001226020"/>
    </source>
</evidence>
<dbReference type="SUPFAM" id="SSF82866">
    <property type="entry name" value="Multidrug efflux transporter AcrB transmembrane domain"/>
    <property type="match status" value="2"/>
</dbReference>
<feature type="transmembrane region" description="Helical" evidence="1">
    <location>
        <begin position="679"/>
        <end position="698"/>
    </location>
</feature>
<evidence type="ECO:0008006" key="4">
    <source>
        <dbReference type="Google" id="ProtNLM"/>
    </source>
</evidence>
<evidence type="ECO:0000256" key="1">
    <source>
        <dbReference type="SAM" id="Phobius"/>
    </source>
</evidence>
<feature type="transmembrane region" description="Helical" evidence="1">
    <location>
        <begin position="372"/>
        <end position="395"/>
    </location>
</feature>